<protein>
    <recommendedName>
        <fullName evidence="4">Transmembrane protein</fullName>
    </recommendedName>
</protein>
<keyword evidence="1" id="KW-1133">Transmembrane helix</keyword>
<keyword evidence="1" id="KW-0472">Membrane</keyword>
<dbReference type="AlphaFoldDB" id="A0AAV4P619"/>
<evidence type="ECO:0000313" key="3">
    <source>
        <dbReference type="Proteomes" id="UP001054945"/>
    </source>
</evidence>
<gene>
    <name evidence="2" type="ORF">CEXT_594681</name>
</gene>
<proteinExistence type="predicted"/>
<dbReference type="EMBL" id="BPLR01021580">
    <property type="protein sequence ID" value="GIX91400.1"/>
    <property type="molecule type" value="Genomic_DNA"/>
</dbReference>
<organism evidence="2 3">
    <name type="scientific">Caerostris extrusa</name>
    <name type="common">Bark spider</name>
    <name type="synonym">Caerostris bankana</name>
    <dbReference type="NCBI Taxonomy" id="172846"/>
    <lineage>
        <taxon>Eukaryota</taxon>
        <taxon>Metazoa</taxon>
        <taxon>Ecdysozoa</taxon>
        <taxon>Arthropoda</taxon>
        <taxon>Chelicerata</taxon>
        <taxon>Arachnida</taxon>
        <taxon>Araneae</taxon>
        <taxon>Araneomorphae</taxon>
        <taxon>Entelegynae</taxon>
        <taxon>Araneoidea</taxon>
        <taxon>Araneidae</taxon>
        <taxon>Caerostris</taxon>
    </lineage>
</organism>
<evidence type="ECO:0000256" key="1">
    <source>
        <dbReference type="SAM" id="Phobius"/>
    </source>
</evidence>
<comment type="caution">
    <text evidence="2">The sequence shown here is derived from an EMBL/GenBank/DDBJ whole genome shotgun (WGS) entry which is preliminary data.</text>
</comment>
<keyword evidence="3" id="KW-1185">Reference proteome</keyword>
<accession>A0AAV4P619</accession>
<evidence type="ECO:0000313" key="2">
    <source>
        <dbReference type="EMBL" id="GIX91400.1"/>
    </source>
</evidence>
<name>A0AAV4P619_CAEEX</name>
<reference evidence="2 3" key="1">
    <citation type="submission" date="2021-06" db="EMBL/GenBank/DDBJ databases">
        <title>Caerostris extrusa draft genome.</title>
        <authorList>
            <person name="Kono N."/>
            <person name="Arakawa K."/>
        </authorList>
    </citation>
    <scope>NUCLEOTIDE SEQUENCE [LARGE SCALE GENOMIC DNA]</scope>
</reference>
<keyword evidence="1" id="KW-0812">Transmembrane</keyword>
<dbReference type="Proteomes" id="UP001054945">
    <property type="component" value="Unassembled WGS sequence"/>
</dbReference>
<feature type="transmembrane region" description="Helical" evidence="1">
    <location>
        <begin position="57"/>
        <end position="74"/>
    </location>
</feature>
<sequence>MCCWIHRCKGFLPLHSMHAKELQLAYSNKWDGGYKVSQTKVYVKQHVHQNISFLNKIIPSHILLMTAIITFLFVQYKPITLPFTIAISDFPDQSQDCLQVDVYTTFLYDLCREKLSLLQFL</sequence>
<evidence type="ECO:0008006" key="4">
    <source>
        <dbReference type="Google" id="ProtNLM"/>
    </source>
</evidence>